<organism evidence="5">
    <name type="scientific">Candidatus Enterococcus clewellii</name>
    <dbReference type="NCBI Taxonomy" id="1834193"/>
    <lineage>
        <taxon>Bacteria</taxon>
        <taxon>Bacillati</taxon>
        <taxon>Bacillota</taxon>
        <taxon>Bacilli</taxon>
        <taxon>Lactobacillales</taxon>
        <taxon>Enterococcaceae</taxon>
        <taxon>Enterococcus</taxon>
    </lineage>
</organism>
<dbReference type="CDD" id="cd04301">
    <property type="entry name" value="NAT_SF"/>
    <property type="match status" value="1"/>
</dbReference>
<dbReference type="PANTHER" id="PTHR43792">
    <property type="entry name" value="GNAT FAMILY, PUTATIVE (AFU_ORTHOLOGUE AFUA_3G00765)-RELATED-RELATED"/>
    <property type="match status" value="1"/>
</dbReference>
<name>A0A242KDP7_9ENTE</name>
<evidence type="ECO:0000256" key="2">
    <source>
        <dbReference type="ARBA" id="ARBA00023315"/>
    </source>
</evidence>
<reference evidence="6" key="3">
    <citation type="submission" date="2024-03" db="EMBL/GenBank/DDBJ databases">
        <title>The Genome Sequence of Enterococcus sp. DIV0242b.</title>
        <authorList>
            <consortium name="The Broad Institute Genomics Platform"/>
            <consortium name="The Broad Institute Microbial Omics Core"/>
            <consortium name="The Broad Institute Genomic Center for Infectious Diseases"/>
            <person name="Earl A."/>
            <person name="Manson A."/>
            <person name="Gilmore M."/>
            <person name="Schwartman J."/>
            <person name="Shea T."/>
            <person name="Abouelleil A."/>
            <person name="Cao P."/>
            <person name="Chapman S."/>
            <person name="Cusick C."/>
            <person name="Young S."/>
            <person name="Neafsey D."/>
            <person name="Nusbaum C."/>
            <person name="Birren B."/>
        </authorList>
    </citation>
    <scope>NUCLEOTIDE SEQUENCE</scope>
    <source>
        <strain evidence="6">9E7_DIV0242</strain>
    </source>
</reference>
<dbReference type="PANTHER" id="PTHR43792:SF8">
    <property type="entry name" value="[RIBOSOMAL PROTEIN US5]-ALANINE N-ACETYLTRANSFERASE"/>
    <property type="match status" value="1"/>
</dbReference>
<dbReference type="InterPro" id="IPR016181">
    <property type="entry name" value="Acyl_CoA_acyltransferase"/>
</dbReference>
<dbReference type="Pfam" id="PF13302">
    <property type="entry name" value="Acetyltransf_3"/>
    <property type="match status" value="1"/>
</dbReference>
<evidence type="ECO:0000256" key="3">
    <source>
        <dbReference type="ARBA" id="ARBA00038502"/>
    </source>
</evidence>
<keyword evidence="7" id="KW-1185">Reference proteome</keyword>
<dbReference type="EMBL" id="NGMM01000001">
    <property type="protein sequence ID" value="OTP19293.1"/>
    <property type="molecule type" value="Genomic_DNA"/>
</dbReference>
<evidence type="ECO:0000313" key="5">
    <source>
        <dbReference type="EMBL" id="OTP19293.1"/>
    </source>
</evidence>
<accession>A0A242KDP7</accession>
<dbReference type="EMBL" id="CP147247">
    <property type="protein sequence ID" value="WYJ89374.1"/>
    <property type="molecule type" value="Genomic_DNA"/>
</dbReference>
<dbReference type="SUPFAM" id="SSF55729">
    <property type="entry name" value="Acyl-CoA N-acyltransferases (Nat)"/>
    <property type="match status" value="1"/>
</dbReference>
<dbReference type="Proteomes" id="UP000195141">
    <property type="component" value="Chromosome"/>
</dbReference>
<dbReference type="InterPro" id="IPR051531">
    <property type="entry name" value="N-acetyltransferase"/>
</dbReference>
<evidence type="ECO:0000259" key="4">
    <source>
        <dbReference type="PROSITE" id="PS51186"/>
    </source>
</evidence>
<evidence type="ECO:0000313" key="7">
    <source>
        <dbReference type="Proteomes" id="UP000195141"/>
    </source>
</evidence>
<reference evidence="6" key="2">
    <citation type="submission" date="2017-05" db="EMBL/GenBank/DDBJ databases">
        <authorList>
            <consortium name="The Broad Institute Genomics Platform"/>
            <consortium name="The Broad Institute Genomic Center for Infectious Diseases"/>
            <person name="Earl A."/>
            <person name="Manson A."/>
            <person name="Schwartman J."/>
            <person name="Gilmore M."/>
            <person name="Abouelleil A."/>
            <person name="Cao P."/>
            <person name="Chapman S."/>
            <person name="Cusick C."/>
            <person name="Shea T."/>
            <person name="Young S."/>
            <person name="Neafsey D."/>
            <person name="Nusbaum C."/>
            <person name="Birren B."/>
        </authorList>
    </citation>
    <scope>NUCLEOTIDE SEQUENCE</scope>
    <source>
        <strain evidence="6">9E7_DIV0242</strain>
    </source>
</reference>
<proteinExistence type="inferred from homology"/>
<comment type="similarity">
    <text evidence="3">Belongs to the acetyltransferase family. RimJ subfamily.</text>
</comment>
<sequence length="191" mass="22276">MITTERTILRHFQRADLFPLHAYAKLVGIGESAGWRHHESLEETQQMLTNFLKNNQVYAIFSLREQEVIGHISVHNDSEAGRADTKELGFVLHPDHQNKGIMTEVIEAMLDHLFSNGIHFVYACCFQQNSASKRVIEKCGFLFEQEGEFFSESLNQRFDSYDYLFTKERWKQKVDAALKSKKMNSKINEIW</sequence>
<dbReference type="Gene3D" id="3.40.630.30">
    <property type="match status" value="1"/>
</dbReference>
<protein>
    <recommendedName>
        <fullName evidence="4">N-acetyltransferase domain-containing protein</fullName>
    </recommendedName>
</protein>
<keyword evidence="2" id="KW-0012">Acyltransferase</keyword>
<keyword evidence="1" id="KW-0808">Transferase</keyword>
<dbReference type="PROSITE" id="PS51186">
    <property type="entry name" value="GNAT"/>
    <property type="match status" value="1"/>
</dbReference>
<feature type="domain" description="N-acetyltransferase" evidence="4">
    <location>
        <begin position="7"/>
        <end position="168"/>
    </location>
</feature>
<reference evidence="5" key="1">
    <citation type="submission" date="2017-05" db="EMBL/GenBank/DDBJ databases">
        <title>The Genome Sequence of Enterococcus sp. 9E7_DIV0242.</title>
        <authorList>
            <consortium name="The Broad Institute Genomics Platform"/>
            <consortium name="The Broad Institute Genomic Center for Infectious Diseases"/>
            <person name="Earl A."/>
            <person name="Manson A."/>
            <person name="Schwartman J."/>
            <person name="Gilmore M."/>
            <person name="Abouelleil A."/>
            <person name="Cao P."/>
            <person name="Chapman S."/>
            <person name="Cusick C."/>
            <person name="Shea T."/>
            <person name="Young S."/>
            <person name="Neafsey D."/>
            <person name="Nusbaum C."/>
            <person name="Birren B."/>
        </authorList>
    </citation>
    <scope>NUCLEOTIDE SEQUENCE [LARGE SCALE GENOMIC DNA]</scope>
    <source>
        <strain evidence="5">9E7_DIV0242</strain>
    </source>
</reference>
<dbReference type="AlphaFoldDB" id="A0A242KDP7"/>
<evidence type="ECO:0000313" key="6">
    <source>
        <dbReference type="EMBL" id="WYJ89374.1"/>
    </source>
</evidence>
<dbReference type="RefSeq" id="WP_212647172.1">
    <property type="nucleotide sequence ID" value="NZ_CP147247.1"/>
</dbReference>
<dbReference type="GO" id="GO:0016747">
    <property type="term" value="F:acyltransferase activity, transferring groups other than amino-acyl groups"/>
    <property type="evidence" value="ECO:0007669"/>
    <property type="project" value="InterPro"/>
</dbReference>
<gene>
    <name evidence="6" type="ORF">A5888_001094</name>
    <name evidence="5" type="ORF">A5888_001108</name>
</gene>
<evidence type="ECO:0000256" key="1">
    <source>
        <dbReference type="ARBA" id="ARBA00022679"/>
    </source>
</evidence>
<dbReference type="InterPro" id="IPR000182">
    <property type="entry name" value="GNAT_dom"/>
</dbReference>